<proteinExistence type="predicted"/>
<evidence type="ECO:0000313" key="2">
    <source>
        <dbReference type="EMBL" id="MCS3921224.1"/>
    </source>
</evidence>
<comment type="caution">
    <text evidence="2">The sequence shown here is derived from an EMBL/GenBank/DDBJ whole genome shotgun (WGS) entry which is preliminary data.</text>
</comment>
<protein>
    <recommendedName>
        <fullName evidence="1">Rhamnogalacturonase A/B/Epimerase-like pectate lyase domain-containing protein</fullName>
    </recommendedName>
</protein>
<feature type="domain" description="Rhamnogalacturonase A/B/Epimerase-like pectate lyase" evidence="1">
    <location>
        <begin position="43"/>
        <end position="249"/>
    </location>
</feature>
<dbReference type="InterPro" id="IPR012334">
    <property type="entry name" value="Pectin_lyas_fold"/>
</dbReference>
<accession>A0ABT2ETC7</accession>
<name>A0ABT2ETC7_9BACT</name>
<dbReference type="InterPro" id="IPR024535">
    <property type="entry name" value="RHGA/B-epi-like_pectate_lyase"/>
</dbReference>
<dbReference type="InterPro" id="IPR011050">
    <property type="entry name" value="Pectin_lyase_fold/virulence"/>
</dbReference>
<gene>
    <name evidence="2" type="ORF">M2350_003670</name>
</gene>
<dbReference type="Pfam" id="PF12708">
    <property type="entry name" value="Pect-lyase_RHGA_epim"/>
    <property type="match status" value="1"/>
</dbReference>
<keyword evidence="3" id="KW-1185">Reference proteome</keyword>
<dbReference type="SUPFAM" id="SSF51126">
    <property type="entry name" value="Pectin lyase-like"/>
    <property type="match status" value="2"/>
</dbReference>
<evidence type="ECO:0000259" key="1">
    <source>
        <dbReference type="Pfam" id="PF12708"/>
    </source>
</evidence>
<organism evidence="2 3">
    <name type="scientific">Candidatus Fervidibacter sacchari</name>
    <dbReference type="NCBI Taxonomy" id="1448929"/>
    <lineage>
        <taxon>Bacteria</taxon>
        <taxon>Candidatus Fervidibacterota</taxon>
        <taxon>Candidatus Fervidibacter</taxon>
    </lineage>
</organism>
<sequence>MRMGLWFQVVVLTGVVFALAFSPASPRSIIFPNDPEGVIDLKRDLGAKGDGIHDDTEALQRGIHMSCGRGTNRTKVLYIPKGIYRVTKTLIVNSPEDRSGIGPWIYGQSRDGVIIKLDDGANVGAVLQTHPRDENPGSADWFMRTIYNLTIDVGDNPNTDGIRFFSNNTGILKNVRVRGRGRIGINSFMGLNGPNLIQDVIVEGFEVGIRSEWMWGQTLSRVTIRNCRRVGLEVEGNTVAVENLVVENTPLAVHIKLPHDWFWWAGVVAIVGGRFVNGDPNGPAILNEGVLYARDVTVSGFKVAIRSKTPGGDVVGPKISEYVSHEVKRLFDKAPLTAIKLPIKREPTVPWETNPQNWVCANDFGAVYGDNKDDTEAIQKAIDFAASRRKTVVYLRGIGGHDPNWYTLNGEVRVHGTVRHIIGLGFGRIIAGENGKFVVDDQSAPVVKFENIQAFGGRPPIVENRSKNRTLVLENCDLKVLGTGKGDIFVTNCPSHVEIRSKGQSLWARQLNPEGDSNIGLVINSGGNLWILGMKSEGRGVRIRTENGGRTEVFGVFMYGFGTPPEDNRPLFDIDNAQMCVMGIREIAFNAPTYNVKVRERRGNETREFRLKPGEYGWIGWALYSGW</sequence>
<dbReference type="Proteomes" id="UP001204798">
    <property type="component" value="Unassembled WGS sequence"/>
</dbReference>
<dbReference type="EMBL" id="JANUCP010000011">
    <property type="protein sequence ID" value="MCS3921224.1"/>
    <property type="molecule type" value="Genomic_DNA"/>
</dbReference>
<dbReference type="Gene3D" id="2.160.20.10">
    <property type="entry name" value="Single-stranded right-handed beta-helix, Pectin lyase-like"/>
    <property type="match status" value="2"/>
</dbReference>
<reference evidence="2 3" key="1">
    <citation type="submission" date="2022-08" db="EMBL/GenBank/DDBJ databases">
        <title>Bacterial and archaeal communities from various locations to study Microbial Dark Matter (Phase II).</title>
        <authorList>
            <person name="Stepanauskas R."/>
        </authorList>
    </citation>
    <scope>NUCLEOTIDE SEQUENCE [LARGE SCALE GENOMIC DNA]</scope>
    <source>
        <strain evidence="2 3">PD1</strain>
    </source>
</reference>
<evidence type="ECO:0000313" key="3">
    <source>
        <dbReference type="Proteomes" id="UP001204798"/>
    </source>
</evidence>